<comment type="caution">
    <text evidence="2">The sequence shown here is derived from an EMBL/GenBank/DDBJ whole genome shotgun (WGS) entry which is preliminary data.</text>
</comment>
<evidence type="ECO:0000313" key="3">
    <source>
        <dbReference type="Proteomes" id="UP000194360"/>
    </source>
</evidence>
<accession>A0A1Y2MMM6</accession>
<gene>
    <name evidence="2" type="ORF">BG845_05755</name>
</gene>
<organism evidence="2 3">
    <name type="scientific">Pseudonocardia autotrophica</name>
    <name type="common">Amycolata autotrophica</name>
    <name type="synonym">Nocardia autotrophica</name>
    <dbReference type="NCBI Taxonomy" id="2074"/>
    <lineage>
        <taxon>Bacteria</taxon>
        <taxon>Bacillati</taxon>
        <taxon>Actinomycetota</taxon>
        <taxon>Actinomycetes</taxon>
        <taxon>Pseudonocardiales</taxon>
        <taxon>Pseudonocardiaceae</taxon>
        <taxon>Pseudonocardia</taxon>
    </lineage>
</organism>
<keyword evidence="1" id="KW-0812">Transmembrane</keyword>
<keyword evidence="1" id="KW-1133">Transmembrane helix</keyword>
<dbReference type="RefSeq" id="WP_269462823.1">
    <property type="nucleotide sequence ID" value="NZ_AP018920.1"/>
</dbReference>
<keyword evidence="1" id="KW-0472">Membrane</keyword>
<sequence>MTARAMLWAAMLGMLAIRSVVLQAAVVLTMALLVFAVERTFVR</sequence>
<name>A0A1Y2MMM6_PSEAH</name>
<protein>
    <submittedName>
        <fullName evidence="2">Uncharacterized protein</fullName>
    </submittedName>
</protein>
<keyword evidence="3" id="KW-1185">Reference proteome</keyword>
<evidence type="ECO:0000313" key="2">
    <source>
        <dbReference type="EMBL" id="OSY35917.1"/>
    </source>
</evidence>
<dbReference type="EMBL" id="MIGB01000045">
    <property type="protein sequence ID" value="OSY35917.1"/>
    <property type="molecule type" value="Genomic_DNA"/>
</dbReference>
<feature type="transmembrane region" description="Helical" evidence="1">
    <location>
        <begin position="6"/>
        <end position="37"/>
    </location>
</feature>
<dbReference type="AlphaFoldDB" id="A0A1Y2MMM6"/>
<evidence type="ECO:0000256" key="1">
    <source>
        <dbReference type="SAM" id="Phobius"/>
    </source>
</evidence>
<reference evidence="2 3" key="1">
    <citation type="submission" date="2016-09" db="EMBL/GenBank/DDBJ databases">
        <title>Pseudonocardia autotrophica DSM535, a candidate organism with high potential of specific P450 cytochromes.</title>
        <authorList>
            <person name="Grumaz C."/>
            <person name="Vainshtein Y."/>
            <person name="Kirstahler P."/>
            <person name="Sohn K."/>
        </authorList>
    </citation>
    <scope>NUCLEOTIDE SEQUENCE [LARGE SCALE GENOMIC DNA]</scope>
    <source>
        <strain evidence="2 3">DSM 535</strain>
    </source>
</reference>
<dbReference type="Proteomes" id="UP000194360">
    <property type="component" value="Unassembled WGS sequence"/>
</dbReference>
<proteinExistence type="predicted"/>